<dbReference type="Proteomes" id="UP001164743">
    <property type="component" value="Chromosome 17A"/>
</dbReference>
<dbReference type="RefSeq" id="XP_053028414.1">
    <property type="nucleotide sequence ID" value="XM_053164448.1"/>
</dbReference>
<evidence type="ECO:0000313" key="9">
    <source>
        <dbReference type="Proteomes" id="UP001164743"/>
    </source>
</evidence>
<evidence type="ECO:0000259" key="7">
    <source>
        <dbReference type="PROSITE" id="PS50089"/>
    </source>
</evidence>
<dbReference type="GeneID" id="77805343"/>
<feature type="region of interest" description="Disordered" evidence="5">
    <location>
        <begin position="160"/>
        <end position="206"/>
    </location>
</feature>
<keyword evidence="3" id="KW-0862">Zinc</keyword>
<keyword evidence="1" id="KW-0479">Metal-binding</keyword>
<evidence type="ECO:0000256" key="6">
    <source>
        <dbReference type="SAM" id="SignalP"/>
    </source>
</evidence>
<sequence>MIFGKVKMLVVLLQAALPISGLATGHNQLLITLDNPQLPNSVLENTADTVRNSATESLDPVLALIHPSNTVQRLRKRSVSESIKEAEDCSICYEPLRDGTPIKPWRECGHPLHKSCMDQWCFFAAEKASCPLCRCPSKAKLAWEEQSMNLARTTFVSRPGEATHAPTHHGGSGSLPFTSFAATHGPQTYAPPGSAPIQQGPLFGEPISFAATHGPQTYAPLGSAPIQQGASFGEPISFAATDGPPAYAPPGSAVAPGVSSGFSTPQTPQMFSPPGSAVLQQGQSFGEPTYAPSHLISFAATHGPQMYAAPVSAMPSGLLDSHFGLSSALIQQGQLSELPKCHVSYSCLAA</sequence>
<gene>
    <name evidence="8" type="ORF">PtA15_17A341</name>
</gene>
<organism evidence="8 9">
    <name type="scientific">Puccinia triticina</name>
    <dbReference type="NCBI Taxonomy" id="208348"/>
    <lineage>
        <taxon>Eukaryota</taxon>
        <taxon>Fungi</taxon>
        <taxon>Dikarya</taxon>
        <taxon>Basidiomycota</taxon>
        <taxon>Pucciniomycotina</taxon>
        <taxon>Pucciniomycetes</taxon>
        <taxon>Pucciniales</taxon>
        <taxon>Pucciniaceae</taxon>
        <taxon>Puccinia</taxon>
    </lineage>
</organism>
<evidence type="ECO:0000256" key="1">
    <source>
        <dbReference type="ARBA" id="ARBA00022723"/>
    </source>
</evidence>
<keyword evidence="6" id="KW-0732">Signal</keyword>
<evidence type="ECO:0000256" key="4">
    <source>
        <dbReference type="PROSITE-ProRule" id="PRU00175"/>
    </source>
</evidence>
<evidence type="ECO:0000256" key="2">
    <source>
        <dbReference type="ARBA" id="ARBA00022771"/>
    </source>
</evidence>
<dbReference type="EMBL" id="CP110437">
    <property type="protein sequence ID" value="WAQ92859.1"/>
    <property type="molecule type" value="Genomic_DNA"/>
</dbReference>
<proteinExistence type="predicted"/>
<feature type="region of interest" description="Disordered" evidence="5">
    <location>
        <begin position="234"/>
        <end position="284"/>
    </location>
</feature>
<feature type="domain" description="RING-type" evidence="7">
    <location>
        <begin position="89"/>
        <end position="134"/>
    </location>
</feature>
<dbReference type="PANTHER" id="PTHR45969:SF69">
    <property type="entry name" value="FINGER DOMAIN PROTEIN, PUTATIVE (AFU_ORTHOLOGUE AFUA_3G12190)-RELATED"/>
    <property type="match status" value="1"/>
</dbReference>
<evidence type="ECO:0000256" key="5">
    <source>
        <dbReference type="SAM" id="MobiDB-lite"/>
    </source>
</evidence>
<dbReference type="CDD" id="cd16448">
    <property type="entry name" value="RING-H2"/>
    <property type="match status" value="1"/>
</dbReference>
<reference evidence="8" key="1">
    <citation type="submission" date="2022-10" db="EMBL/GenBank/DDBJ databases">
        <title>Puccinia triticina Genome sequencing and assembly.</title>
        <authorList>
            <person name="Li C."/>
        </authorList>
    </citation>
    <scope>NUCLEOTIDE SEQUENCE</scope>
    <source>
        <strain evidence="8">Pt15</strain>
    </source>
</reference>
<dbReference type="Gene3D" id="3.30.40.10">
    <property type="entry name" value="Zinc/RING finger domain, C3HC4 (zinc finger)"/>
    <property type="match status" value="1"/>
</dbReference>
<dbReference type="SMART" id="SM00184">
    <property type="entry name" value="RING"/>
    <property type="match status" value="1"/>
</dbReference>
<dbReference type="SUPFAM" id="SSF57850">
    <property type="entry name" value="RING/U-box"/>
    <property type="match status" value="1"/>
</dbReference>
<evidence type="ECO:0000256" key="3">
    <source>
        <dbReference type="ARBA" id="ARBA00022833"/>
    </source>
</evidence>
<evidence type="ECO:0000313" key="8">
    <source>
        <dbReference type="EMBL" id="WAQ92859.1"/>
    </source>
</evidence>
<keyword evidence="2 4" id="KW-0863">Zinc-finger</keyword>
<feature type="compositionally biased region" description="Polar residues" evidence="5">
    <location>
        <begin position="260"/>
        <end position="270"/>
    </location>
</feature>
<dbReference type="InterPro" id="IPR013083">
    <property type="entry name" value="Znf_RING/FYVE/PHD"/>
</dbReference>
<feature type="chain" id="PRO_5046054806" description="RING-type domain-containing protein" evidence="6">
    <location>
        <begin position="24"/>
        <end position="350"/>
    </location>
</feature>
<accession>A0ABY7D7W4</accession>
<name>A0ABY7D7W4_9BASI</name>
<dbReference type="Pfam" id="PF13639">
    <property type="entry name" value="zf-RING_2"/>
    <property type="match status" value="1"/>
</dbReference>
<protein>
    <recommendedName>
        <fullName evidence="7">RING-type domain-containing protein</fullName>
    </recommendedName>
</protein>
<dbReference type="PROSITE" id="PS50089">
    <property type="entry name" value="ZF_RING_2"/>
    <property type="match status" value="1"/>
</dbReference>
<dbReference type="InterPro" id="IPR001841">
    <property type="entry name" value="Znf_RING"/>
</dbReference>
<keyword evidence="9" id="KW-1185">Reference proteome</keyword>
<dbReference type="PANTHER" id="PTHR45969">
    <property type="entry name" value="RING ZINC FINGER PROTEIN-RELATED"/>
    <property type="match status" value="1"/>
</dbReference>
<feature type="signal peptide" evidence="6">
    <location>
        <begin position="1"/>
        <end position="23"/>
    </location>
</feature>